<proteinExistence type="predicted"/>
<keyword evidence="2" id="KW-1133">Transmembrane helix</keyword>
<organism evidence="4 5">
    <name type="scientific">Actinomyces bowdenii</name>
    <dbReference type="NCBI Taxonomy" id="131109"/>
    <lineage>
        <taxon>Bacteria</taxon>
        <taxon>Bacillati</taxon>
        <taxon>Actinomycetota</taxon>
        <taxon>Actinomycetes</taxon>
        <taxon>Actinomycetales</taxon>
        <taxon>Actinomycetaceae</taxon>
        <taxon>Actinomyces</taxon>
    </lineage>
</organism>
<reference evidence="4 5" key="1">
    <citation type="submission" date="2018-11" db="EMBL/GenBank/DDBJ databases">
        <title>Genomes From Bacteria Associated with the Canine Oral Cavity: a Test Case for Automated Genome-Based Taxonomic Assignment.</title>
        <authorList>
            <person name="Coil D.A."/>
            <person name="Jospin G."/>
            <person name="Darling A.E."/>
            <person name="Wallis C."/>
            <person name="Davis I.J."/>
            <person name="Harris S."/>
            <person name="Eisen J.A."/>
            <person name="Holcombe L.J."/>
            <person name="O'Flynn C."/>
        </authorList>
    </citation>
    <scope>NUCLEOTIDE SEQUENCE [LARGE SCALE GENOMIC DNA]</scope>
    <source>
        <strain evidence="4 5">OH5050</strain>
    </source>
</reference>
<dbReference type="Pfam" id="PF01476">
    <property type="entry name" value="LysM"/>
    <property type="match status" value="1"/>
</dbReference>
<dbReference type="SMART" id="SM00257">
    <property type="entry name" value="LysM"/>
    <property type="match status" value="1"/>
</dbReference>
<keyword evidence="2" id="KW-0812">Transmembrane</keyword>
<evidence type="ECO:0000313" key="5">
    <source>
        <dbReference type="Proteomes" id="UP000271272"/>
    </source>
</evidence>
<accession>A0A3P1V8S7</accession>
<feature type="region of interest" description="Disordered" evidence="1">
    <location>
        <begin position="1"/>
        <end position="56"/>
    </location>
</feature>
<evidence type="ECO:0000256" key="1">
    <source>
        <dbReference type="SAM" id="MobiDB-lite"/>
    </source>
</evidence>
<keyword evidence="5" id="KW-1185">Reference proteome</keyword>
<dbReference type="SUPFAM" id="SSF54106">
    <property type="entry name" value="LysM domain"/>
    <property type="match status" value="1"/>
</dbReference>
<keyword evidence="2" id="KW-0472">Membrane</keyword>
<comment type="caution">
    <text evidence="4">The sequence shown here is derived from an EMBL/GenBank/DDBJ whole genome shotgun (WGS) entry which is preliminary data.</text>
</comment>
<evidence type="ECO:0000259" key="3">
    <source>
        <dbReference type="SMART" id="SM00257"/>
    </source>
</evidence>
<protein>
    <submittedName>
        <fullName evidence="4">LysM peptidoglycan-binding domain-containing protein</fullName>
    </submittedName>
</protein>
<dbReference type="InterPro" id="IPR018392">
    <property type="entry name" value="LysM"/>
</dbReference>
<dbReference type="AlphaFoldDB" id="A0A3P1V8S7"/>
<gene>
    <name evidence="4" type="ORF">EII10_04950</name>
</gene>
<evidence type="ECO:0000313" key="4">
    <source>
        <dbReference type="EMBL" id="RRD29775.1"/>
    </source>
</evidence>
<evidence type="ECO:0000256" key="2">
    <source>
        <dbReference type="SAM" id="Phobius"/>
    </source>
</evidence>
<dbReference type="OrthoDB" id="3261035at2"/>
<name>A0A3P1V8S7_9ACTO</name>
<feature type="transmembrane region" description="Helical" evidence="2">
    <location>
        <begin position="64"/>
        <end position="84"/>
    </location>
</feature>
<dbReference type="CDD" id="cd00118">
    <property type="entry name" value="LysM"/>
    <property type="match status" value="1"/>
</dbReference>
<feature type="domain" description="LysM" evidence="3">
    <location>
        <begin position="97"/>
        <end position="145"/>
    </location>
</feature>
<dbReference type="EMBL" id="RQZC01000005">
    <property type="protein sequence ID" value="RRD29775.1"/>
    <property type="molecule type" value="Genomic_DNA"/>
</dbReference>
<dbReference type="InterPro" id="IPR036779">
    <property type="entry name" value="LysM_dom_sf"/>
</dbReference>
<dbReference type="Gene3D" id="3.10.350.10">
    <property type="entry name" value="LysM domain"/>
    <property type="match status" value="1"/>
</dbReference>
<dbReference type="Proteomes" id="UP000271272">
    <property type="component" value="Unassembled WGS sequence"/>
</dbReference>
<sequence>MAEAGRAARLAPNHPAVRSSRRRSQQGPALSARGARALPGCEQRRPPHSPAAQAPALPRPVRRFIAALGACLVAIAVISSGLALSGLVGTEPMRTTTTVVQPGQSLWEVASATGSPDVAQTVATIVELNDLDSPTIRAGETLTIPVH</sequence>